<feature type="region of interest" description="Disordered" evidence="1">
    <location>
        <begin position="37"/>
        <end position="68"/>
    </location>
</feature>
<dbReference type="EMBL" id="DS178281">
    <property type="protein sequence ID" value="EFP82233.2"/>
    <property type="molecule type" value="Genomic_DNA"/>
</dbReference>
<dbReference type="Proteomes" id="UP000008783">
    <property type="component" value="Unassembled WGS sequence"/>
</dbReference>
<dbReference type="InParanoid" id="E3KCT7"/>
<accession>E3KCT7</accession>
<sequence>MVNNSPQNNSIVEGASPSSLIETPIERVPNELQILPLDSPEIKVPSNKSNQSFVPSYRRRGGGGHGGQ</sequence>
<reference evidence="3" key="2">
    <citation type="journal article" date="2011" name="Proc. Natl. Acad. Sci. U.S.A.">
        <title>Obligate biotrophy features unraveled by the genomic analysis of rust fungi.</title>
        <authorList>
            <person name="Duplessis S."/>
            <person name="Cuomo C.A."/>
            <person name="Lin Y.-C."/>
            <person name="Aerts A."/>
            <person name="Tisserant E."/>
            <person name="Veneault-Fourrey C."/>
            <person name="Joly D.L."/>
            <person name="Hacquard S."/>
            <person name="Amselem J."/>
            <person name="Cantarel B.L."/>
            <person name="Chiu R."/>
            <person name="Coutinho P.M."/>
            <person name="Feau N."/>
            <person name="Field M."/>
            <person name="Frey P."/>
            <person name="Gelhaye E."/>
            <person name="Goldberg J."/>
            <person name="Grabherr M.G."/>
            <person name="Kodira C.D."/>
            <person name="Kohler A."/>
            <person name="Kuees U."/>
            <person name="Lindquist E.A."/>
            <person name="Lucas S.M."/>
            <person name="Mago R."/>
            <person name="Mauceli E."/>
            <person name="Morin E."/>
            <person name="Murat C."/>
            <person name="Pangilinan J.L."/>
            <person name="Park R."/>
            <person name="Pearson M."/>
            <person name="Quesneville H."/>
            <person name="Rouhier N."/>
            <person name="Sakthikumar S."/>
            <person name="Salamov A.A."/>
            <person name="Schmutz J."/>
            <person name="Selles B."/>
            <person name="Shapiro H."/>
            <person name="Tanguay P."/>
            <person name="Tuskan G.A."/>
            <person name="Henrissat B."/>
            <person name="Van de Peer Y."/>
            <person name="Rouze P."/>
            <person name="Ellis J.G."/>
            <person name="Dodds P.N."/>
            <person name="Schein J.E."/>
            <person name="Zhong S."/>
            <person name="Hamelin R.C."/>
            <person name="Grigoriev I.V."/>
            <person name="Szabo L.J."/>
            <person name="Martin F."/>
        </authorList>
    </citation>
    <scope>NUCLEOTIDE SEQUENCE [LARGE SCALE GENOMIC DNA]</scope>
    <source>
        <strain evidence="3">CRL 75-36-700-3 / race SCCL</strain>
    </source>
</reference>
<gene>
    <name evidence="2" type="ORF">PGTG_07630</name>
</gene>
<dbReference type="HOGENOM" id="CLU_2795161_0_0_1"/>
<organism evidence="2 3">
    <name type="scientific">Puccinia graminis f. sp. tritici (strain CRL 75-36-700-3 / race SCCL)</name>
    <name type="common">Black stem rust fungus</name>
    <dbReference type="NCBI Taxonomy" id="418459"/>
    <lineage>
        <taxon>Eukaryota</taxon>
        <taxon>Fungi</taxon>
        <taxon>Dikarya</taxon>
        <taxon>Basidiomycota</taxon>
        <taxon>Pucciniomycotina</taxon>
        <taxon>Pucciniomycetes</taxon>
        <taxon>Pucciniales</taxon>
        <taxon>Pucciniaceae</taxon>
        <taxon>Puccinia</taxon>
    </lineage>
</organism>
<dbReference type="RefSeq" id="XP_003326652.2">
    <property type="nucleotide sequence ID" value="XM_003326604.2"/>
</dbReference>
<evidence type="ECO:0000313" key="2">
    <source>
        <dbReference type="EMBL" id="EFP82233.2"/>
    </source>
</evidence>
<feature type="region of interest" description="Disordered" evidence="1">
    <location>
        <begin position="1"/>
        <end position="24"/>
    </location>
</feature>
<dbReference type="AlphaFoldDB" id="E3KCT7"/>
<name>E3KCT7_PUCGT</name>
<dbReference type="VEuPathDB" id="FungiDB:PGTG_07630"/>
<proteinExistence type="predicted"/>
<protein>
    <submittedName>
        <fullName evidence="2">Uncharacterized protein</fullName>
    </submittedName>
</protein>
<reference key="1">
    <citation type="submission" date="2007-01" db="EMBL/GenBank/DDBJ databases">
        <title>The Genome Sequence of Puccinia graminis f. sp. tritici Strain CRL 75-36-700-3.</title>
        <authorList>
            <consortium name="The Broad Institute Genome Sequencing Platform"/>
            <person name="Birren B."/>
            <person name="Lander E."/>
            <person name="Galagan J."/>
            <person name="Nusbaum C."/>
            <person name="Devon K."/>
            <person name="Cuomo C."/>
            <person name="Jaffe D."/>
            <person name="Butler J."/>
            <person name="Alvarez P."/>
            <person name="Gnerre S."/>
            <person name="Grabherr M."/>
            <person name="Mauceli E."/>
            <person name="Brockman W."/>
            <person name="Young S."/>
            <person name="LaButti K."/>
            <person name="Sykes S."/>
            <person name="DeCaprio D."/>
            <person name="Crawford M."/>
            <person name="Koehrsen M."/>
            <person name="Engels R."/>
            <person name="Montgomery P."/>
            <person name="Pearson M."/>
            <person name="Howarth C."/>
            <person name="Larson L."/>
            <person name="White J."/>
            <person name="Zeng Q."/>
            <person name="Kodira C."/>
            <person name="Yandava C."/>
            <person name="Alvarado L."/>
            <person name="O'Leary S."/>
            <person name="Szabo L."/>
            <person name="Dean R."/>
            <person name="Schein J."/>
        </authorList>
    </citation>
    <scope>NUCLEOTIDE SEQUENCE</scope>
    <source>
        <strain>CRL 75-36-700-3</strain>
    </source>
</reference>
<evidence type="ECO:0000256" key="1">
    <source>
        <dbReference type="SAM" id="MobiDB-lite"/>
    </source>
</evidence>
<dbReference type="KEGG" id="pgr:PGTG_07630"/>
<evidence type="ECO:0000313" key="3">
    <source>
        <dbReference type="Proteomes" id="UP000008783"/>
    </source>
</evidence>
<feature type="compositionally biased region" description="Polar residues" evidence="1">
    <location>
        <begin position="1"/>
        <end position="21"/>
    </location>
</feature>
<dbReference type="GeneID" id="10529606"/>
<keyword evidence="3" id="KW-1185">Reference proteome</keyword>